<dbReference type="GO" id="GO:0016020">
    <property type="term" value="C:membrane"/>
    <property type="evidence" value="ECO:0007669"/>
    <property type="project" value="UniProtKB-SubCell"/>
</dbReference>
<comment type="pathway">
    <text evidence="2">Secondary metabolite biosynthesis.</text>
</comment>
<dbReference type="STRING" id="946122.A0A0C2RXM7"/>
<evidence type="ECO:0000256" key="5">
    <source>
        <dbReference type="ARBA" id="ARBA00022692"/>
    </source>
</evidence>
<feature type="transmembrane region" description="Helical" evidence="8">
    <location>
        <begin position="325"/>
        <end position="343"/>
    </location>
</feature>
<evidence type="ECO:0000256" key="1">
    <source>
        <dbReference type="ARBA" id="ARBA00004141"/>
    </source>
</evidence>
<comment type="similarity">
    <text evidence="3">Belongs to the wax synthase family.</text>
</comment>
<evidence type="ECO:0000256" key="6">
    <source>
        <dbReference type="ARBA" id="ARBA00022989"/>
    </source>
</evidence>
<feature type="domain" description="Wax synthase" evidence="9">
    <location>
        <begin position="214"/>
        <end position="302"/>
    </location>
</feature>
<evidence type="ECO:0000259" key="9">
    <source>
        <dbReference type="Pfam" id="PF13813"/>
    </source>
</evidence>
<evidence type="ECO:0000256" key="8">
    <source>
        <dbReference type="SAM" id="Phobius"/>
    </source>
</evidence>
<dbReference type="PANTHER" id="PTHR31595">
    <property type="entry name" value="LONG-CHAIN-ALCOHOL O-FATTY-ACYLTRANSFERASE 3-RELATED"/>
    <property type="match status" value="1"/>
</dbReference>
<accession>A0A0C2RXM7</accession>
<evidence type="ECO:0000256" key="4">
    <source>
        <dbReference type="ARBA" id="ARBA00022679"/>
    </source>
</evidence>
<reference evidence="10 11" key="1">
    <citation type="submission" date="2014-04" db="EMBL/GenBank/DDBJ databases">
        <title>Evolutionary Origins and Diversification of the Mycorrhizal Mutualists.</title>
        <authorList>
            <consortium name="DOE Joint Genome Institute"/>
            <consortium name="Mycorrhizal Genomics Consortium"/>
            <person name="Kohler A."/>
            <person name="Kuo A."/>
            <person name="Nagy L.G."/>
            <person name="Floudas D."/>
            <person name="Copeland A."/>
            <person name="Barry K.W."/>
            <person name="Cichocki N."/>
            <person name="Veneault-Fourrey C."/>
            <person name="LaButti K."/>
            <person name="Lindquist E.A."/>
            <person name="Lipzen A."/>
            <person name="Lundell T."/>
            <person name="Morin E."/>
            <person name="Murat C."/>
            <person name="Riley R."/>
            <person name="Ohm R."/>
            <person name="Sun H."/>
            <person name="Tunlid A."/>
            <person name="Henrissat B."/>
            <person name="Grigoriev I.V."/>
            <person name="Hibbett D.S."/>
            <person name="Martin F."/>
        </authorList>
    </citation>
    <scope>NUCLEOTIDE SEQUENCE [LARGE SCALE GENOMIC DNA]</scope>
    <source>
        <strain evidence="10 11">Koide BX008</strain>
    </source>
</reference>
<feature type="transmembrane region" description="Helical" evidence="8">
    <location>
        <begin position="262"/>
        <end position="281"/>
    </location>
</feature>
<dbReference type="GO" id="GO:0006629">
    <property type="term" value="P:lipid metabolic process"/>
    <property type="evidence" value="ECO:0007669"/>
    <property type="project" value="InterPro"/>
</dbReference>
<evidence type="ECO:0000256" key="7">
    <source>
        <dbReference type="ARBA" id="ARBA00023136"/>
    </source>
</evidence>
<dbReference type="GO" id="GO:0008374">
    <property type="term" value="F:O-acyltransferase activity"/>
    <property type="evidence" value="ECO:0007669"/>
    <property type="project" value="InterPro"/>
</dbReference>
<organism evidence="10 11">
    <name type="scientific">Amanita muscaria (strain Koide BX008)</name>
    <dbReference type="NCBI Taxonomy" id="946122"/>
    <lineage>
        <taxon>Eukaryota</taxon>
        <taxon>Fungi</taxon>
        <taxon>Dikarya</taxon>
        <taxon>Basidiomycota</taxon>
        <taxon>Agaricomycotina</taxon>
        <taxon>Agaricomycetes</taxon>
        <taxon>Agaricomycetidae</taxon>
        <taxon>Agaricales</taxon>
        <taxon>Pluteineae</taxon>
        <taxon>Amanitaceae</taxon>
        <taxon>Amanita</taxon>
    </lineage>
</organism>
<dbReference type="EMBL" id="KN818573">
    <property type="protein sequence ID" value="KIL55060.1"/>
    <property type="molecule type" value="Genomic_DNA"/>
</dbReference>
<feature type="transmembrane region" description="Helical" evidence="8">
    <location>
        <begin position="293"/>
        <end position="313"/>
    </location>
</feature>
<dbReference type="OrthoDB" id="1077582at2759"/>
<gene>
    <name evidence="10" type="ORF">M378DRAFT_91442</name>
</gene>
<keyword evidence="7 8" id="KW-0472">Membrane</keyword>
<dbReference type="Proteomes" id="UP000054549">
    <property type="component" value="Unassembled WGS sequence"/>
</dbReference>
<dbReference type="Pfam" id="PF13813">
    <property type="entry name" value="MBOAT_2"/>
    <property type="match status" value="1"/>
</dbReference>
<dbReference type="HOGENOM" id="CLU_032731_1_0_1"/>
<sequence>MTVAAALCYASVHLFSFLALVAKPSPFRSLFMIPIMLAVVTFLRSGPEYQENEEYILACTLIVQFFTAADYILLTDVQRELTIKGQKEPVYKRPLLERLKWAASLHVNSRGIGWDHEPTHALPSRPPPSITRSKFILHQLRRLASQYALYAAATVYIRKTPYFVDGHSFMEDGVFWQCVNTIASLTRSSTTLNMPHEVLGIVCVAAGITEPHQWVPFFGPISEIYSLRNFWGRFWHQNLRRPLASFGHLVAYKILNLKAGSLSAYLVQVYVGFAISGTIHLCGDYLALGNWAYQRAFLFFMLQAVGIHIEVLFTRWFSFPKSWKWMGYVWVLTWFVYTLPGWVSGMPWYNKVNATEYLVSKFLVH</sequence>
<keyword evidence="4" id="KW-0808">Transferase</keyword>
<keyword evidence="5 8" id="KW-0812">Transmembrane</keyword>
<dbReference type="InterPro" id="IPR032805">
    <property type="entry name" value="Wax_synthase_dom"/>
</dbReference>
<evidence type="ECO:0000313" key="11">
    <source>
        <dbReference type="Proteomes" id="UP000054549"/>
    </source>
</evidence>
<feature type="transmembrane region" description="Helical" evidence="8">
    <location>
        <begin position="55"/>
        <end position="74"/>
    </location>
</feature>
<dbReference type="AlphaFoldDB" id="A0A0C2RXM7"/>
<proteinExistence type="inferred from homology"/>
<dbReference type="PANTHER" id="PTHR31595:SF57">
    <property type="entry name" value="OS04G0481900 PROTEIN"/>
    <property type="match status" value="1"/>
</dbReference>
<protein>
    <recommendedName>
        <fullName evidence="9">Wax synthase domain-containing protein</fullName>
    </recommendedName>
</protein>
<keyword evidence="6 8" id="KW-1133">Transmembrane helix</keyword>
<evidence type="ECO:0000256" key="3">
    <source>
        <dbReference type="ARBA" id="ARBA00007282"/>
    </source>
</evidence>
<evidence type="ECO:0000313" key="10">
    <source>
        <dbReference type="EMBL" id="KIL55060.1"/>
    </source>
</evidence>
<dbReference type="InterPro" id="IPR044851">
    <property type="entry name" value="Wax_synthase"/>
</dbReference>
<name>A0A0C2RXM7_AMAMK</name>
<dbReference type="InParanoid" id="A0A0C2RXM7"/>
<comment type="subcellular location">
    <subcellularLocation>
        <location evidence="1">Membrane</location>
        <topology evidence="1">Multi-pass membrane protein</topology>
    </subcellularLocation>
</comment>
<evidence type="ECO:0000256" key="2">
    <source>
        <dbReference type="ARBA" id="ARBA00005179"/>
    </source>
</evidence>
<keyword evidence="11" id="KW-1185">Reference proteome</keyword>